<dbReference type="PANTHER" id="PTHR38772:SF1">
    <property type="entry name" value="NUCLEOID-ASSOCIATED PROTEIN YEJK"/>
    <property type="match status" value="1"/>
</dbReference>
<reference evidence="5" key="1">
    <citation type="submission" date="2016-10" db="EMBL/GenBank/DDBJ databases">
        <authorList>
            <person name="Varghese N."/>
            <person name="Submissions S."/>
        </authorList>
    </citation>
    <scope>NUCLEOTIDE SEQUENCE [LARGE SCALE GENOMIC DNA]</scope>
    <source>
        <strain evidence="5">DSM 9751</strain>
    </source>
</reference>
<accession>A0A1H4M9S7</accession>
<name>A0A1H4M9S7_9PSED</name>
<dbReference type="InterPro" id="IPR007358">
    <property type="entry name" value="Nucleoid_associated_NdpA"/>
</dbReference>
<dbReference type="Pfam" id="PF04245">
    <property type="entry name" value="NA37"/>
    <property type="match status" value="1"/>
</dbReference>
<dbReference type="GO" id="GO:0043590">
    <property type="term" value="C:bacterial nucleoid"/>
    <property type="evidence" value="ECO:0007669"/>
    <property type="project" value="TreeGrafter"/>
</dbReference>
<sequence length="380" mass="41792">MAFKLIHAVIHSFEKEKGTLTVDNSKVIRKGLFEPSKPTVISLAEGINSLLGKKGNNVVWGQFENNNRQGRFPSAAEHFLGNLDADEFETLTHIALDELIEQAKTETFATGGHTLFAHYTSEAIPFVLIANIKQRNGLRLGPDYIPEESVDIDMSAVHQACRINLARFSEMIASPSDDETSEDEYDETATDKTYLCFISKGRDSEASAYFIKGLGCTPGIASTRATSNSIDVIEDFFRGKTELAPYSSQAKENVIAYLSQKQKDQQKATLQGLHAAASSSIPPEQADLVSILEDLSETLNSEESKIPAEFTVSKSVLDRKTKIKGKSNRWSAQFDRSALSTSPDSIVCYNSSEGTLTFSDIPAPMKRMIENEINSRIGSD</sequence>
<dbReference type="GO" id="GO:0003727">
    <property type="term" value="F:single-stranded RNA binding"/>
    <property type="evidence" value="ECO:0007669"/>
    <property type="project" value="TreeGrafter"/>
</dbReference>
<evidence type="ECO:0000256" key="3">
    <source>
        <dbReference type="ARBA" id="ARBA00022490"/>
    </source>
</evidence>
<keyword evidence="3" id="KW-0963">Cytoplasm</keyword>
<comment type="similarity">
    <text evidence="2">Belongs to the YejK family.</text>
</comment>
<evidence type="ECO:0000256" key="2">
    <source>
        <dbReference type="ARBA" id="ARBA00009035"/>
    </source>
</evidence>
<gene>
    <name evidence="4" type="ORF">SAMN05216178_2272</name>
</gene>
<dbReference type="RefSeq" id="WP_092313388.1">
    <property type="nucleotide sequence ID" value="NZ_FNTJ01000001.1"/>
</dbReference>
<organism evidence="4 5">
    <name type="scientific">Pseudomonas saponiphila</name>
    <dbReference type="NCBI Taxonomy" id="556534"/>
    <lineage>
        <taxon>Bacteria</taxon>
        <taxon>Pseudomonadati</taxon>
        <taxon>Pseudomonadota</taxon>
        <taxon>Gammaproteobacteria</taxon>
        <taxon>Pseudomonadales</taxon>
        <taxon>Pseudomonadaceae</taxon>
        <taxon>Pseudomonas</taxon>
    </lineage>
</organism>
<protein>
    <submittedName>
        <fullName evidence="4">Nucleoid-associated protein</fullName>
    </submittedName>
</protein>
<dbReference type="GO" id="GO:0003690">
    <property type="term" value="F:double-stranded DNA binding"/>
    <property type="evidence" value="ECO:0007669"/>
    <property type="project" value="TreeGrafter"/>
</dbReference>
<evidence type="ECO:0000256" key="1">
    <source>
        <dbReference type="ARBA" id="ARBA00004453"/>
    </source>
</evidence>
<evidence type="ECO:0000313" key="4">
    <source>
        <dbReference type="EMBL" id="SEB79122.1"/>
    </source>
</evidence>
<dbReference type="AlphaFoldDB" id="A0A1H4M9S7"/>
<dbReference type="Proteomes" id="UP000198982">
    <property type="component" value="Unassembled WGS sequence"/>
</dbReference>
<dbReference type="EMBL" id="FNTJ01000001">
    <property type="protein sequence ID" value="SEB79122.1"/>
    <property type="molecule type" value="Genomic_DNA"/>
</dbReference>
<keyword evidence="5" id="KW-1185">Reference proteome</keyword>
<proteinExistence type="inferred from homology"/>
<comment type="subcellular location">
    <subcellularLocation>
        <location evidence="1">Cytoplasm</location>
        <location evidence="1">Nucleoid</location>
    </subcellularLocation>
</comment>
<dbReference type="PANTHER" id="PTHR38772">
    <property type="match status" value="1"/>
</dbReference>
<evidence type="ECO:0000313" key="5">
    <source>
        <dbReference type="Proteomes" id="UP000198982"/>
    </source>
</evidence>